<dbReference type="AlphaFoldDB" id="A0A367RZD4"/>
<proteinExistence type="predicted"/>
<sequence length="91" mass="10349">MSSILRIKNIGTTIFKQTPIQSSDLKKSDPTYVAKAGELFFASAVDRDVKKYGGDHWKVTFENKLQPREGGVPIQTWLVFEGDVEEYRLVK</sequence>
<name>A0A367RZD4_9NOSO</name>
<organism evidence="1 2">
    <name type="scientific">Nostoc minutum NIES-26</name>
    <dbReference type="NCBI Taxonomy" id="1844469"/>
    <lineage>
        <taxon>Bacteria</taxon>
        <taxon>Bacillati</taxon>
        <taxon>Cyanobacteriota</taxon>
        <taxon>Cyanophyceae</taxon>
        <taxon>Nostocales</taxon>
        <taxon>Nostocaceae</taxon>
        <taxon>Nostoc</taxon>
    </lineage>
</organism>
<dbReference type="Proteomes" id="UP000252107">
    <property type="component" value="Unassembled WGS sequence"/>
</dbReference>
<dbReference type="EMBL" id="LXQD01000023">
    <property type="protein sequence ID" value="RCJ41201.1"/>
    <property type="molecule type" value="Genomic_DNA"/>
</dbReference>
<accession>A0A367RZD4</accession>
<evidence type="ECO:0000313" key="1">
    <source>
        <dbReference type="EMBL" id="RCJ41201.1"/>
    </source>
</evidence>
<evidence type="ECO:0000313" key="2">
    <source>
        <dbReference type="Proteomes" id="UP000252107"/>
    </source>
</evidence>
<gene>
    <name evidence="1" type="ORF">A6770_08955</name>
</gene>
<reference evidence="1" key="1">
    <citation type="submission" date="2016-04" db="EMBL/GenBank/DDBJ databases">
        <authorList>
            <person name="Tabuchi Yagui T.R."/>
        </authorList>
    </citation>
    <scope>NUCLEOTIDE SEQUENCE [LARGE SCALE GENOMIC DNA]</scope>
    <source>
        <strain evidence="1">NIES-26</strain>
    </source>
</reference>
<protein>
    <submittedName>
        <fullName evidence="1">Uncharacterized protein</fullName>
    </submittedName>
</protein>
<keyword evidence="2" id="KW-1185">Reference proteome</keyword>
<comment type="caution">
    <text evidence="1">The sequence shown here is derived from an EMBL/GenBank/DDBJ whole genome shotgun (WGS) entry which is preliminary data.</text>
</comment>